<evidence type="ECO:0000313" key="4">
    <source>
        <dbReference type="Proteomes" id="UP001372338"/>
    </source>
</evidence>
<reference evidence="2 4" key="1">
    <citation type="submission" date="2024-01" db="EMBL/GenBank/DDBJ databases">
        <title>The genomes of 5 underutilized Papilionoideae crops provide insights into root nodulation and disease resistanc.</title>
        <authorList>
            <person name="Yuan L."/>
        </authorList>
    </citation>
    <scope>NUCLEOTIDE SEQUENCE [LARGE SCALE GENOMIC DNA]</scope>
    <source>
        <strain evidence="2">ZHUSHIDOU_FW_LH</strain>
        <tissue evidence="2">Leaf</tissue>
    </source>
</reference>
<feature type="compositionally biased region" description="Basic and acidic residues" evidence="1">
    <location>
        <begin position="136"/>
        <end position="149"/>
    </location>
</feature>
<dbReference type="EMBL" id="JAYWIO010000172">
    <property type="protein sequence ID" value="KAK7230773.1"/>
    <property type="molecule type" value="Genomic_DNA"/>
</dbReference>
<name>A0AAN9HJ16_CROPI</name>
<organism evidence="2 4">
    <name type="scientific">Crotalaria pallida</name>
    <name type="common">Smooth rattlebox</name>
    <name type="synonym">Crotalaria striata</name>
    <dbReference type="NCBI Taxonomy" id="3830"/>
    <lineage>
        <taxon>Eukaryota</taxon>
        <taxon>Viridiplantae</taxon>
        <taxon>Streptophyta</taxon>
        <taxon>Embryophyta</taxon>
        <taxon>Tracheophyta</taxon>
        <taxon>Spermatophyta</taxon>
        <taxon>Magnoliopsida</taxon>
        <taxon>eudicotyledons</taxon>
        <taxon>Gunneridae</taxon>
        <taxon>Pentapetalae</taxon>
        <taxon>rosids</taxon>
        <taxon>fabids</taxon>
        <taxon>Fabales</taxon>
        <taxon>Fabaceae</taxon>
        <taxon>Papilionoideae</taxon>
        <taxon>50 kb inversion clade</taxon>
        <taxon>genistoids sensu lato</taxon>
        <taxon>core genistoids</taxon>
        <taxon>Crotalarieae</taxon>
        <taxon>Crotalaria</taxon>
    </lineage>
</organism>
<protein>
    <submittedName>
        <fullName evidence="2">Uncharacterized protein</fullName>
    </submittedName>
</protein>
<proteinExistence type="predicted"/>
<evidence type="ECO:0000256" key="1">
    <source>
        <dbReference type="SAM" id="MobiDB-lite"/>
    </source>
</evidence>
<gene>
    <name evidence="3" type="ORF">RIF29_47156</name>
    <name evidence="2" type="ORF">RIF29_48570</name>
</gene>
<sequence length="149" mass="16164">MVGNSAASCKRNRPRESSDVSKAQPRGRSKSREKQSFRRKEIAEGKTPVTSDNQPNSDMALLDPAIIVAHSGIKLIEAEPTSKNTQDLHVSSPDCATDHNITDQLVGEGCTSPGVEHVEDRRHNSSPETIPSPEIGSERIENKIGHTMG</sequence>
<dbReference type="Proteomes" id="UP001372338">
    <property type="component" value="Unassembled WGS sequence"/>
</dbReference>
<feature type="compositionally biased region" description="Basic and acidic residues" evidence="1">
    <location>
        <begin position="116"/>
        <end position="125"/>
    </location>
</feature>
<feature type="compositionally biased region" description="Polar residues" evidence="1">
    <location>
        <begin position="48"/>
        <end position="57"/>
    </location>
</feature>
<feature type="region of interest" description="Disordered" evidence="1">
    <location>
        <begin position="80"/>
        <end position="149"/>
    </location>
</feature>
<feature type="compositionally biased region" description="Basic and acidic residues" evidence="1">
    <location>
        <begin position="30"/>
        <end position="44"/>
    </location>
</feature>
<dbReference type="AlphaFoldDB" id="A0AAN9HJ16"/>
<evidence type="ECO:0000313" key="2">
    <source>
        <dbReference type="EMBL" id="KAK7230773.1"/>
    </source>
</evidence>
<comment type="caution">
    <text evidence="2">The sequence shown here is derived from an EMBL/GenBank/DDBJ whole genome shotgun (WGS) entry which is preliminary data.</text>
</comment>
<feature type="region of interest" description="Disordered" evidence="1">
    <location>
        <begin position="1"/>
        <end position="58"/>
    </location>
</feature>
<accession>A0AAN9HJ16</accession>
<evidence type="ECO:0000313" key="3">
    <source>
        <dbReference type="EMBL" id="KAK7234131.1"/>
    </source>
</evidence>
<keyword evidence="4" id="KW-1185">Reference proteome</keyword>
<dbReference type="EMBL" id="JAYWIO010000071">
    <property type="protein sequence ID" value="KAK7234131.1"/>
    <property type="molecule type" value="Genomic_DNA"/>
</dbReference>